<evidence type="ECO:0000313" key="2">
    <source>
        <dbReference type="EMBL" id="KRG68318.1"/>
    </source>
</evidence>
<feature type="region of interest" description="Disordered" evidence="1">
    <location>
        <begin position="1"/>
        <end position="38"/>
    </location>
</feature>
<dbReference type="EMBL" id="LDJL01000015">
    <property type="protein sequence ID" value="KRG68318.1"/>
    <property type="molecule type" value="Genomic_DNA"/>
</dbReference>
<dbReference type="AlphaFoldDB" id="A0A0R0CR18"/>
<name>A0A0R0CR18_9GAMM</name>
<accession>A0A0R0CR18</accession>
<evidence type="ECO:0000256" key="1">
    <source>
        <dbReference type="SAM" id="MobiDB-lite"/>
    </source>
</evidence>
<reference evidence="2 3" key="1">
    <citation type="submission" date="2015-05" db="EMBL/GenBank/DDBJ databases">
        <title>Genome sequencing and analysis of members of genus Stenotrophomonas.</title>
        <authorList>
            <person name="Patil P.P."/>
            <person name="Midha S."/>
            <person name="Patil P.B."/>
        </authorList>
    </citation>
    <scope>NUCLEOTIDE SEQUENCE [LARGE SCALE GENOMIC DNA]</scope>
    <source>
        <strain evidence="2 3">DSM 21858</strain>
    </source>
</reference>
<proteinExistence type="predicted"/>
<sequence>MAGIGARGDERVASDPDGWAEQSADQSTGGIGRDGEHDIAGSQCCWQARQGSGDGDRMAAAVVGAGKRVQQAAFLALSAIVLAGIGGITERMLMATVIDERMDGFVYLSHRGQHRLRQGRHQQRAQHQQVLQWLAAVATSGHA</sequence>
<dbReference type="Proteomes" id="UP000052052">
    <property type="component" value="Unassembled WGS sequence"/>
</dbReference>
<dbReference type="PATRIC" id="fig|344882.3.peg.1065"/>
<evidence type="ECO:0000313" key="3">
    <source>
        <dbReference type="Proteomes" id="UP000052052"/>
    </source>
</evidence>
<organism evidence="2 3">
    <name type="scientific">Pseudoxanthomonas dokdonensis</name>
    <dbReference type="NCBI Taxonomy" id="344882"/>
    <lineage>
        <taxon>Bacteria</taxon>
        <taxon>Pseudomonadati</taxon>
        <taxon>Pseudomonadota</taxon>
        <taxon>Gammaproteobacteria</taxon>
        <taxon>Lysobacterales</taxon>
        <taxon>Lysobacteraceae</taxon>
        <taxon>Pseudoxanthomonas</taxon>
    </lineage>
</organism>
<comment type="caution">
    <text evidence="2">The sequence shown here is derived from an EMBL/GenBank/DDBJ whole genome shotgun (WGS) entry which is preliminary data.</text>
</comment>
<gene>
    <name evidence="2" type="ORF">ABB29_13425</name>
</gene>
<protein>
    <submittedName>
        <fullName evidence="2">Uncharacterized protein</fullName>
    </submittedName>
</protein>
<keyword evidence="3" id="KW-1185">Reference proteome</keyword>